<reference evidence="1" key="1">
    <citation type="journal article" date="2015" name="Nature">
        <title>Complex archaea that bridge the gap between prokaryotes and eukaryotes.</title>
        <authorList>
            <person name="Spang A."/>
            <person name="Saw J.H."/>
            <person name="Jorgensen S.L."/>
            <person name="Zaremba-Niedzwiedzka K."/>
            <person name="Martijn J."/>
            <person name="Lind A.E."/>
            <person name="van Eijk R."/>
            <person name="Schleper C."/>
            <person name="Guy L."/>
            <person name="Ettema T.J."/>
        </authorList>
    </citation>
    <scope>NUCLEOTIDE SEQUENCE</scope>
</reference>
<accession>A0A0F9P6J8</accession>
<evidence type="ECO:0000313" key="1">
    <source>
        <dbReference type="EMBL" id="KKM89052.1"/>
    </source>
</evidence>
<gene>
    <name evidence="1" type="ORF">LCGC14_1252540</name>
</gene>
<sequence>MEKERIPVEWDDKTDLSSNTIAASNKVRHFIDKAIDGLMERCFDEGMDTRDKLLVWQLIGIPLRYRADAMEAALTPDEIEQIETEIEIEQVKKEEVEKFVNRDSKPG</sequence>
<dbReference type="EMBL" id="LAZR01006877">
    <property type="protein sequence ID" value="KKM89052.1"/>
    <property type="molecule type" value="Genomic_DNA"/>
</dbReference>
<organism evidence="1">
    <name type="scientific">marine sediment metagenome</name>
    <dbReference type="NCBI Taxonomy" id="412755"/>
    <lineage>
        <taxon>unclassified sequences</taxon>
        <taxon>metagenomes</taxon>
        <taxon>ecological metagenomes</taxon>
    </lineage>
</organism>
<comment type="caution">
    <text evidence="1">The sequence shown here is derived from an EMBL/GenBank/DDBJ whole genome shotgun (WGS) entry which is preliminary data.</text>
</comment>
<protein>
    <submittedName>
        <fullName evidence="1">Uncharacterized protein</fullName>
    </submittedName>
</protein>
<name>A0A0F9P6J8_9ZZZZ</name>
<dbReference type="AlphaFoldDB" id="A0A0F9P6J8"/>
<proteinExistence type="predicted"/>